<dbReference type="AlphaFoldDB" id="A0A558AIH5"/>
<feature type="domain" description="CN hydrolase" evidence="2">
    <location>
        <begin position="1"/>
        <end position="240"/>
    </location>
</feature>
<dbReference type="PROSITE" id="PS01227">
    <property type="entry name" value="UPF0012"/>
    <property type="match status" value="1"/>
</dbReference>
<comment type="similarity">
    <text evidence="1">Belongs to the carbon-nitrogen hydrolase superfamily. NIT1/NIT2 family.</text>
</comment>
<dbReference type="OrthoDB" id="9811121at2"/>
<evidence type="ECO:0000313" key="3">
    <source>
        <dbReference type="EMBL" id="TVT24039.1"/>
    </source>
</evidence>
<dbReference type="InterPro" id="IPR001110">
    <property type="entry name" value="UPF0012_CS"/>
</dbReference>
<name>A0A558AIH5_9PSEU</name>
<dbReference type="PANTHER" id="PTHR23088">
    <property type="entry name" value="NITRILASE-RELATED"/>
    <property type="match status" value="1"/>
</dbReference>
<protein>
    <submittedName>
        <fullName evidence="3">Carbon-nitrogen family hydrolase</fullName>
    </submittedName>
</protein>
<dbReference type="Proteomes" id="UP000318578">
    <property type="component" value="Unassembled WGS sequence"/>
</dbReference>
<dbReference type="Pfam" id="PF00795">
    <property type="entry name" value="CN_hydrolase"/>
    <property type="match status" value="1"/>
</dbReference>
<proteinExistence type="inferred from homology"/>
<comment type="caution">
    <text evidence="3">The sequence shown here is derived from an EMBL/GenBank/DDBJ whole genome shotgun (WGS) entry which is preliminary data.</text>
</comment>
<reference evidence="3 4" key="1">
    <citation type="submission" date="2019-07" db="EMBL/GenBank/DDBJ databases">
        <title>New species of Amycolatopsis and Streptomyces.</title>
        <authorList>
            <person name="Duangmal K."/>
            <person name="Teo W.F.A."/>
            <person name="Lipun K."/>
        </authorList>
    </citation>
    <scope>NUCLEOTIDE SEQUENCE [LARGE SCALE GENOMIC DNA]</scope>
    <source>
        <strain evidence="3 4">JCM 30562</strain>
    </source>
</reference>
<dbReference type="SUPFAM" id="SSF56317">
    <property type="entry name" value="Carbon-nitrogen hydrolase"/>
    <property type="match status" value="1"/>
</dbReference>
<organism evidence="3 4">
    <name type="scientific">Amycolatopsis acidiphila</name>
    <dbReference type="NCBI Taxonomy" id="715473"/>
    <lineage>
        <taxon>Bacteria</taxon>
        <taxon>Bacillati</taxon>
        <taxon>Actinomycetota</taxon>
        <taxon>Actinomycetes</taxon>
        <taxon>Pseudonocardiales</taxon>
        <taxon>Pseudonocardiaceae</taxon>
        <taxon>Amycolatopsis</taxon>
    </lineage>
</organism>
<evidence type="ECO:0000259" key="2">
    <source>
        <dbReference type="PROSITE" id="PS50263"/>
    </source>
</evidence>
<dbReference type="GO" id="GO:0016787">
    <property type="term" value="F:hydrolase activity"/>
    <property type="evidence" value="ECO:0007669"/>
    <property type="project" value="UniProtKB-KW"/>
</dbReference>
<dbReference type="EMBL" id="VJZA01000008">
    <property type="protein sequence ID" value="TVT24039.1"/>
    <property type="molecule type" value="Genomic_DNA"/>
</dbReference>
<dbReference type="InterPro" id="IPR036526">
    <property type="entry name" value="C-N_Hydrolase_sf"/>
</dbReference>
<accession>A0A558AIH5</accession>
<evidence type="ECO:0000256" key="1">
    <source>
        <dbReference type="ARBA" id="ARBA00010613"/>
    </source>
</evidence>
<dbReference type="Gene3D" id="3.60.110.10">
    <property type="entry name" value="Carbon-nitrogen hydrolase"/>
    <property type="match status" value="1"/>
</dbReference>
<keyword evidence="3" id="KW-0378">Hydrolase</keyword>
<dbReference type="PROSITE" id="PS50263">
    <property type="entry name" value="CN_HYDROLASE"/>
    <property type="match status" value="1"/>
</dbReference>
<keyword evidence="4" id="KW-1185">Reference proteome</keyword>
<dbReference type="InterPro" id="IPR003010">
    <property type="entry name" value="C-N_Hydrolase"/>
</dbReference>
<dbReference type="RefSeq" id="WP_144635697.1">
    <property type="nucleotide sequence ID" value="NZ_BNAX01000018.1"/>
</dbReference>
<evidence type="ECO:0000313" key="4">
    <source>
        <dbReference type="Proteomes" id="UP000318578"/>
    </source>
</evidence>
<sequence length="269" mass="29421">MRTALVQVASPAAEPVVQRRERVAAMVAETAGADLVVLPELWMPGYFAFDAYPELAEPLHGDTVMAAREWARRLGCHLHMGSVLERTDDGRLHNTAVLIGPDGGILHTYRKMHVFGYQSREAELLSPGETTGTAATALGRIGTTTCYDLRFPELYRTLVDEGAETIVVCSAWPAVRRHHWRLFTATRAVEEQVVLIACNAVGEQAGGVRLGGHSRIVDPWGDVLVEAGDDEGITFCDVDTSVIQSARTEFPVLADRRLPAVHTPTRNEV</sequence>
<gene>
    <name evidence="3" type="ORF">FNH06_07460</name>
</gene>
<dbReference type="PANTHER" id="PTHR23088:SF27">
    <property type="entry name" value="DEAMINATED GLUTATHIONE AMIDASE"/>
    <property type="match status" value="1"/>
</dbReference>
<dbReference type="CDD" id="cd07583">
    <property type="entry name" value="nitrilase_5"/>
    <property type="match status" value="1"/>
</dbReference>